<keyword evidence="5" id="KW-1003">Cell membrane</keyword>
<dbReference type="InterPro" id="IPR000802">
    <property type="entry name" value="Arsenical_pump_ArsB"/>
</dbReference>
<keyword evidence="8 10" id="KW-1133">Transmembrane helix</keyword>
<evidence type="ECO:0000256" key="8">
    <source>
        <dbReference type="ARBA" id="ARBA00022989"/>
    </source>
</evidence>
<feature type="transmembrane region" description="Helical" evidence="10">
    <location>
        <begin position="236"/>
        <end position="268"/>
    </location>
</feature>
<organism evidence="12 13">
    <name type="scientific">Actinorhabdospora filicis</name>
    <dbReference type="NCBI Taxonomy" id="1785913"/>
    <lineage>
        <taxon>Bacteria</taxon>
        <taxon>Bacillati</taxon>
        <taxon>Actinomycetota</taxon>
        <taxon>Actinomycetes</taxon>
        <taxon>Micromonosporales</taxon>
        <taxon>Micromonosporaceae</taxon>
        <taxon>Actinorhabdospora</taxon>
    </lineage>
</organism>
<name>A0A9W6SQZ6_9ACTN</name>
<reference evidence="12" key="1">
    <citation type="submission" date="2023-03" db="EMBL/GenBank/DDBJ databases">
        <title>Actinorhabdospora filicis NBRC 111898.</title>
        <authorList>
            <person name="Ichikawa N."/>
            <person name="Sato H."/>
            <person name="Tonouchi N."/>
        </authorList>
    </citation>
    <scope>NUCLEOTIDE SEQUENCE</scope>
    <source>
        <strain evidence="12">NBRC 111898</strain>
    </source>
</reference>
<feature type="domain" description="Citrate transporter-like" evidence="11">
    <location>
        <begin position="36"/>
        <end position="343"/>
    </location>
</feature>
<dbReference type="AlphaFoldDB" id="A0A9W6SQZ6"/>
<dbReference type="EMBL" id="BSTX01000004">
    <property type="protein sequence ID" value="GLZ80748.1"/>
    <property type="molecule type" value="Genomic_DNA"/>
</dbReference>
<evidence type="ECO:0000256" key="9">
    <source>
        <dbReference type="ARBA" id="ARBA00023136"/>
    </source>
</evidence>
<feature type="transmembrane region" description="Helical" evidence="10">
    <location>
        <begin position="395"/>
        <end position="416"/>
    </location>
</feature>
<sequence>MPAPLCEDGAVPTDEPPARGRLARAVRAATPLDWIRLALLAAGIVCVLTGALPRAEAEANLRRIAPLLAFLAAIIVLAKLTKEARVFDVLAARMAIAGRGSYPALFGLSVLLASSLTMFLNLDTTAVLLTPVLLALAAQTGIAAPPLAMTTVWLANTASLLLPVSNLTNLLAADRVALPPAAFAARMWLPQLVAVAVTALFLWLFFWRRKARGKDAYVPPAPPAIDSPKRFWAASIACLGFVIALFAGVEIAIAAGVAAAVVVAAFAVNGGRAHLRPSLIPWQLLIFVTGLFLVVPTLARHGLADVMAALIGSDGGLIGAFRAAFTGAGLSNALNNLPAYTAGETVVPAQNQTQLLALLIGTNVGPVVTMWGSLATLLWYESCRIYGVRVEKRRFALTGAVCALIAIAGSVPALLVTGQ</sequence>
<feature type="transmembrane region" description="Helical" evidence="10">
    <location>
        <begin position="188"/>
        <end position="207"/>
    </location>
</feature>
<feature type="transmembrane region" description="Helical" evidence="10">
    <location>
        <begin position="132"/>
        <end position="155"/>
    </location>
</feature>
<dbReference type="PANTHER" id="PTHR43302:SF5">
    <property type="entry name" value="TRANSPORTER ARSB-RELATED"/>
    <property type="match status" value="1"/>
</dbReference>
<comment type="caution">
    <text evidence="12">The sequence shown here is derived from an EMBL/GenBank/DDBJ whole genome shotgun (WGS) entry which is preliminary data.</text>
</comment>
<keyword evidence="13" id="KW-1185">Reference proteome</keyword>
<comment type="similarity">
    <text evidence="2">Belongs to the ArsB family.</text>
</comment>
<evidence type="ECO:0000256" key="2">
    <source>
        <dbReference type="ARBA" id="ARBA00006433"/>
    </source>
</evidence>
<keyword evidence="4" id="KW-0813">Transport</keyword>
<evidence type="ECO:0000256" key="10">
    <source>
        <dbReference type="SAM" id="Phobius"/>
    </source>
</evidence>
<dbReference type="Proteomes" id="UP001165079">
    <property type="component" value="Unassembled WGS sequence"/>
</dbReference>
<comment type="similarity">
    <text evidence="3">Belongs to the CitM (TC 2.A.11) transporter family.</text>
</comment>
<dbReference type="GO" id="GO:0005886">
    <property type="term" value="C:plasma membrane"/>
    <property type="evidence" value="ECO:0007669"/>
    <property type="project" value="UniProtKB-SubCell"/>
</dbReference>
<feature type="transmembrane region" description="Helical" evidence="10">
    <location>
        <begin position="64"/>
        <end position="81"/>
    </location>
</feature>
<evidence type="ECO:0000256" key="5">
    <source>
        <dbReference type="ARBA" id="ARBA00022475"/>
    </source>
</evidence>
<proteinExistence type="inferred from homology"/>
<dbReference type="GO" id="GO:0015105">
    <property type="term" value="F:arsenite transmembrane transporter activity"/>
    <property type="evidence" value="ECO:0007669"/>
    <property type="project" value="InterPro"/>
</dbReference>
<keyword evidence="9 10" id="KW-0472">Membrane</keyword>
<dbReference type="PANTHER" id="PTHR43302">
    <property type="entry name" value="TRANSPORTER ARSB-RELATED"/>
    <property type="match status" value="1"/>
</dbReference>
<comment type="subcellular location">
    <subcellularLocation>
        <location evidence="1">Cell membrane</location>
        <topology evidence="1">Multi-pass membrane protein</topology>
    </subcellularLocation>
</comment>
<evidence type="ECO:0000313" key="12">
    <source>
        <dbReference type="EMBL" id="GLZ80748.1"/>
    </source>
</evidence>
<feature type="transmembrane region" description="Helical" evidence="10">
    <location>
        <begin position="306"/>
        <end position="325"/>
    </location>
</feature>
<evidence type="ECO:0000259" key="11">
    <source>
        <dbReference type="Pfam" id="PF03600"/>
    </source>
</evidence>
<accession>A0A9W6SQZ6</accession>
<evidence type="ECO:0000256" key="6">
    <source>
        <dbReference type="ARBA" id="ARBA00022692"/>
    </source>
</evidence>
<dbReference type="InterPro" id="IPR004680">
    <property type="entry name" value="Cit_transptr-like_dom"/>
</dbReference>
<feature type="transmembrane region" description="Helical" evidence="10">
    <location>
        <begin position="355"/>
        <end position="380"/>
    </location>
</feature>
<gene>
    <name evidence="12" type="ORF">Afil01_55550</name>
</gene>
<feature type="transmembrane region" description="Helical" evidence="10">
    <location>
        <begin position="280"/>
        <end position="299"/>
    </location>
</feature>
<dbReference type="PRINTS" id="PR00758">
    <property type="entry name" value="ARSENICPUMP"/>
</dbReference>
<dbReference type="GO" id="GO:0046685">
    <property type="term" value="P:response to arsenic-containing substance"/>
    <property type="evidence" value="ECO:0007669"/>
    <property type="project" value="UniProtKB-KW"/>
</dbReference>
<evidence type="ECO:0000313" key="13">
    <source>
        <dbReference type="Proteomes" id="UP001165079"/>
    </source>
</evidence>
<evidence type="ECO:0000256" key="4">
    <source>
        <dbReference type="ARBA" id="ARBA00022448"/>
    </source>
</evidence>
<feature type="transmembrane region" description="Helical" evidence="10">
    <location>
        <begin position="101"/>
        <end position="120"/>
    </location>
</feature>
<evidence type="ECO:0000256" key="7">
    <source>
        <dbReference type="ARBA" id="ARBA00022849"/>
    </source>
</evidence>
<keyword evidence="6 10" id="KW-0812">Transmembrane</keyword>
<protein>
    <submittedName>
        <fullName evidence="12">Arsenic transporter</fullName>
    </submittedName>
</protein>
<feature type="transmembrane region" description="Helical" evidence="10">
    <location>
        <begin position="34"/>
        <end position="52"/>
    </location>
</feature>
<evidence type="ECO:0000256" key="1">
    <source>
        <dbReference type="ARBA" id="ARBA00004651"/>
    </source>
</evidence>
<dbReference type="Pfam" id="PF03600">
    <property type="entry name" value="CitMHS"/>
    <property type="match status" value="1"/>
</dbReference>
<keyword evidence="7" id="KW-0059">Arsenical resistance</keyword>
<evidence type="ECO:0000256" key="3">
    <source>
        <dbReference type="ARBA" id="ARBA00009843"/>
    </source>
</evidence>